<evidence type="ECO:0000313" key="1">
    <source>
        <dbReference type="EMBL" id="KAA5604038.1"/>
    </source>
</evidence>
<dbReference type="AlphaFoldDB" id="A0A5M6I8L0"/>
<dbReference type="EMBL" id="VWPJ01000024">
    <property type="protein sequence ID" value="KAA5604038.1"/>
    <property type="molecule type" value="Genomic_DNA"/>
</dbReference>
<protein>
    <submittedName>
        <fullName evidence="1">Uncharacterized protein</fullName>
    </submittedName>
</protein>
<dbReference type="Proteomes" id="UP000324065">
    <property type="component" value="Unassembled WGS sequence"/>
</dbReference>
<accession>A0A5M6I8L0</accession>
<organism evidence="1 2">
    <name type="scientific">Roseospira marina</name>
    <dbReference type="NCBI Taxonomy" id="140057"/>
    <lineage>
        <taxon>Bacteria</taxon>
        <taxon>Pseudomonadati</taxon>
        <taxon>Pseudomonadota</taxon>
        <taxon>Alphaproteobacteria</taxon>
        <taxon>Rhodospirillales</taxon>
        <taxon>Rhodospirillaceae</taxon>
        <taxon>Roseospira</taxon>
    </lineage>
</organism>
<name>A0A5M6I8L0_9PROT</name>
<gene>
    <name evidence="1" type="ORF">F1188_17760</name>
</gene>
<evidence type="ECO:0000313" key="2">
    <source>
        <dbReference type="Proteomes" id="UP000324065"/>
    </source>
</evidence>
<proteinExistence type="predicted"/>
<keyword evidence="2" id="KW-1185">Reference proteome</keyword>
<sequence>MVLSDILLDIAQDVRREALIGPDADSLFLTANRISAAALHLADIERREDQDGPAPGSDPADVLAVESPLDQLVNAVRAVERRGTAS</sequence>
<comment type="caution">
    <text evidence="1">The sequence shown here is derived from an EMBL/GenBank/DDBJ whole genome shotgun (WGS) entry which is preliminary data.</text>
</comment>
<dbReference type="RefSeq" id="WP_150063794.1">
    <property type="nucleotide sequence ID" value="NZ_JACHII010000024.1"/>
</dbReference>
<reference evidence="1 2" key="1">
    <citation type="submission" date="2019-09" db="EMBL/GenBank/DDBJ databases">
        <title>Genome sequence of Roseospira marina, one of the more divergent members of the non-sulfur purple photosynthetic bacterial family, the Rhodospirillaceae.</title>
        <authorList>
            <person name="Meyer T."/>
            <person name="Kyndt J."/>
        </authorList>
    </citation>
    <scope>NUCLEOTIDE SEQUENCE [LARGE SCALE GENOMIC DNA]</scope>
    <source>
        <strain evidence="1 2">DSM 15113</strain>
    </source>
</reference>